<dbReference type="AlphaFoldDB" id="A0A0S6UF79"/>
<name>A0A0S6UF79_NEOTH</name>
<dbReference type="EMBL" id="DF238840">
    <property type="protein sequence ID" value="GAF25675.1"/>
    <property type="molecule type" value="Genomic_DNA"/>
</dbReference>
<dbReference type="GO" id="GO:0016740">
    <property type="term" value="F:transferase activity"/>
    <property type="evidence" value="ECO:0007669"/>
    <property type="project" value="UniProtKB-KW"/>
</dbReference>
<reference evidence="1" key="1">
    <citation type="journal article" date="2014" name="Gene">
        <title>Genome-guided analysis of transformation efficiency and carbon dioxide assimilation by Moorella thermoacetica Y72.</title>
        <authorList>
            <person name="Tsukahara K."/>
            <person name="Kita A."/>
            <person name="Nakashimada Y."/>
            <person name="Hoshino T."/>
            <person name="Murakami K."/>
        </authorList>
    </citation>
    <scope>NUCLEOTIDE SEQUENCE [LARGE SCALE GENOMIC DNA]</scope>
    <source>
        <strain evidence="1">Y72</strain>
    </source>
</reference>
<evidence type="ECO:0000313" key="1">
    <source>
        <dbReference type="EMBL" id="GAF25675.1"/>
    </source>
</evidence>
<sequence length="65" mass="7428">METHHNHLLFDGFNPDQVGQFLDLPPGYRRIRANYLPVEFLQSHGPGRFPLGLRPANEALDKGYP</sequence>
<proteinExistence type="predicted"/>
<accession>A0A0S6UF79</accession>
<dbReference type="Proteomes" id="UP000063718">
    <property type="component" value="Unassembled WGS sequence"/>
</dbReference>
<protein>
    <submittedName>
        <fullName evidence="1">Polyribonucleotide nucleotidyltransferase</fullName>
    </submittedName>
</protein>
<organism evidence="1">
    <name type="scientific">Moorella thermoacetica Y72</name>
    <dbReference type="NCBI Taxonomy" id="1325331"/>
    <lineage>
        <taxon>Bacteria</taxon>
        <taxon>Bacillati</taxon>
        <taxon>Bacillota</taxon>
        <taxon>Clostridia</taxon>
        <taxon>Neomoorellales</taxon>
        <taxon>Neomoorellaceae</taxon>
        <taxon>Neomoorella</taxon>
    </lineage>
</organism>
<keyword evidence="1" id="KW-0808">Transferase</keyword>
<gene>
    <name evidence="1" type="ORF">MTY_1011</name>
</gene>